<accession>A0AAU9DA20</accession>
<dbReference type="KEGG" id="haby:HLVA_07390"/>
<dbReference type="RefSeq" id="WP_307905104.1">
    <property type="nucleotide sequence ID" value="NZ_AP027059.1"/>
</dbReference>
<dbReference type="InterPro" id="IPR013780">
    <property type="entry name" value="Glyco_hydro_b"/>
</dbReference>
<dbReference type="PANTHER" id="PTHR10357">
    <property type="entry name" value="ALPHA-AMYLASE FAMILY MEMBER"/>
    <property type="match status" value="1"/>
</dbReference>
<name>A0AAU9DA20_9FUSO</name>
<dbReference type="Gene3D" id="3.90.400.10">
    <property type="entry name" value="Oligo-1,6-glucosidase, Domain 2"/>
    <property type="match status" value="1"/>
</dbReference>
<dbReference type="EMBL" id="AP027059">
    <property type="protein sequence ID" value="BDU50170.1"/>
    <property type="molecule type" value="Genomic_DNA"/>
</dbReference>
<evidence type="ECO:0000313" key="3">
    <source>
        <dbReference type="Proteomes" id="UP001321582"/>
    </source>
</evidence>
<gene>
    <name evidence="2" type="ORF">HLVA_07390</name>
</gene>
<dbReference type="SUPFAM" id="SSF51445">
    <property type="entry name" value="(Trans)glycosidases"/>
    <property type="match status" value="1"/>
</dbReference>
<dbReference type="Gene3D" id="1.10.1740.10">
    <property type="match status" value="1"/>
</dbReference>
<dbReference type="GO" id="GO:0047669">
    <property type="term" value="F:amylosucrase activity"/>
    <property type="evidence" value="ECO:0007669"/>
    <property type="project" value="InterPro"/>
</dbReference>
<dbReference type="GO" id="GO:0005975">
    <property type="term" value="P:carbohydrate metabolic process"/>
    <property type="evidence" value="ECO:0007669"/>
    <property type="project" value="InterPro"/>
</dbReference>
<dbReference type="Proteomes" id="UP001321582">
    <property type="component" value="Chromosome"/>
</dbReference>
<organism evidence="2 3">
    <name type="scientific">Haliovirga abyssi</name>
    <dbReference type="NCBI Taxonomy" id="2996794"/>
    <lineage>
        <taxon>Bacteria</taxon>
        <taxon>Fusobacteriati</taxon>
        <taxon>Fusobacteriota</taxon>
        <taxon>Fusobacteriia</taxon>
        <taxon>Fusobacteriales</taxon>
        <taxon>Haliovirgaceae</taxon>
        <taxon>Haliovirga</taxon>
    </lineage>
</organism>
<sequence length="651" mass="76889">MGREYLRFMSEILEKLRDRKEYKNIDFSIFFARFGNNFEILFNNFRSLYGDRKDFAIKLEELMFVVQDFYVKRDERLKKIDLEREKEPDWFLSNNWVEMMLYIDRFSKDLKGFKERISYLKDLGINIVHFMPLLQAREGENDGGYAVSDYTKIDSKFGDMKDLKDILKIFRKENMLLELDLVLNHTADTHDWAKRALDGDKKYQDYYYMYNNREIPDKFEESLPEVFPKTAPGNFTYNKEINKWIFTVFNNYQWDLNYTNPDLFIEMTKILLFLANVGIDILRLDAVAFLWKRIGTNSQNLPEAHTILQMFKACAKIVAPGVVFKAEAIVQPVEIVKYLGEGDLEGKECDIAYNASFMVFLWDAIATKNTKLLQKGLEHMPRLPKGTTWVNYIRCHDDIGLGFSDLDAIESGYNPVLHRKFLLEYYTGKFYGSMASGIPFMYNPKTGDARISGELASLCGLEKSFKNKNFDEIEKSIEKIILLHSAIMSFGGIPLIYYGDELGMTNDYSYELDEEKKDDNRWIHRPVIDEERLNIRKKMGSIENRIFENIKKLIKIRKNTPEFYGENNYKIVGNDNLNSFIFIKEHKDSKIMVIMNFSDREQEIEYSILMKNGFFGEVIDKFTNKIPEIRKGKIIIKRYQFYWLKEKENRD</sequence>
<dbReference type="CDD" id="cd11324">
    <property type="entry name" value="AmyAc_Amylosucrase"/>
    <property type="match status" value="1"/>
</dbReference>
<evidence type="ECO:0000259" key="1">
    <source>
        <dbReference type="SMART" id="SM00642"/>
    </source>
</evidence>
<dbReference type="InterPro" id="IPR017853">
    <property type="entry name" value="GH"/>
</dbReference>
<dbReference type="InterPro" id="IPR006047">
    <property type="entry name" value="GH13_cat_dom"/>
</dbReference>
<dbReference type="Gene3D" id="2.60.40.1180">
    <property type="entry name" value="Golgi alpha-mannosidase II"/>
    <property type="match status" value="1"/>
</dbReference>
<dbReference type="InterPro" id="IPR044077">
    <property type="entry name" value="Amylosucrase"/>
</dbReference>
<keyword evidence="3" id="KW-1185">Reference proteome</keyword>
<dbReference type="SMART" id="SM00642">
    <property type="entry name" value="Aamy"/>
    <property type="match status" value="1"/>
</dbReference>
<dbReference type="PANTHER" id="PTHR10357:SF213">
    <property type="entry name" value="ALPHA AMYLASE CATALYTIC REGION"/>
    <property type="match status" value="1"/>
</dbReference>
<proteinExistence type="predicted"/>
<dbReference type="Gene3D" id="3.20.20.80">
    <property type="entry name" value="Glycosidases"/>
    <property type="match status" value="1"/>
</dbReference>
<protein>
    <submittedName>
        <fullName evidence="2">Alpha-amylase</fullName>
    </submittedName>
</protein>
<dbReference type="SUPFAM" id="SSF51011">
    <property type="entry name" value="Glycosyl hydrolase domain"/>
    <property type="match status" value="1"/>
</dbReference>
<dbReference type="AlphaFoldDB" id="A0AAU9DA20"/>
<dbReference type="Pfam" id="PF00128">
    <property type="entry name" value="Alpha-amylase"/>
    <property type="match status" value="1"/>
</dbReference>
<dbReference type="InterPro" id="IPR045857">
    <property type="entry name" value="O16G_dom_2"/>
</dbReference>
<reference evidence="2 3" key="1">
    <citation type="submission" date="2022-11" db="EMBL/GenBank/DDBJ databases">
        <title>Haliovirga abyssi gen. nov., sp. nov., a mesophilic fermentative bacterium isolated from the Iheya North hydrothermal field and the proposal of Haliovirgaceae fam. nov.</title>
        <authorList>
            <person name="Miyazaki U."/>
            <person name="Tame A."/>
            <person name="Miyazaki J."/>
            <person name="Takai K."/>
            <person name="Sawayama S."/>
            <person name="Kitajima M."/>
            <person name="Okamoto A."/>
            <person name="Nakagawa S."/>
        </authorList>
    </citation>
    <scope>NUCLEOTIDE SEQUENCE [LARGE SCALE GENOMIC DNA]</scope>
    <source>
        <strain evidence="2 3">IC12</strain>
    </source>
</reference>
<evidence type="ECO:0000313" key="2">
    <source>
        <dbReference type="EMBL" id="BDU50170.1"/>
    </source>
</evidence>
<feature type="domain" description="Glycosyl hydrolase family 13 catalytic" evidence="1">
    <location>
        <begin position="100"/>
        <end position="557"/>
    </location>
</feature>